<evidence type="ECO:0000256" key="2">
    <source>
        <dbReference type="ARBA" id="ARBA00022723"/>
    </source>
</evidence>
<gene>
    <name evidence="5" type="ORF">GCM10023091_23420</name>
</gene>
<keyword evidence="3" id="KW-0378">Hydrolase</keyword>
<dbReference type="CDD" id="cd16034">
    <property type="entry name" value="sulfatase_like"/>
    <property type="match status" value="1"/>
</dbReference>
<accession>A0ABP8M1E8</accession>
<dbReference type="EMBL" id="BAABEY010000024">
    <property type="protein sequence ID" value="GAA4440174.1"/>
    <property type="molecule type" value="Genomic_DNA"/>
</dbReference>
<sequence length="493" mass="56367">MNYLIMLFVLAASVWLPRHDTARSEVPVDRPNVIFVFADQWRAEATGYAGNADVITPVIDKMAGESVVFHNAVATMPVCAPYRGTLLTGQYPLTHGLFYNDKPLATDAVTMGKIFKQNGYATGYIGKWHVNGHANGEHPFAARDKPVPRERRQGFDYWKVREVTHDYNQSFYFDENDRKHDWEGYDVFPQTDSAIGFIRNHKQSPFLLVLSWGPPHNPYHTAPEKYRKMYDPARLSVRPNVPPAMQDSARQILAGYYAHCTALDDALGRLLKALDNEGIADNTIIVFTSDHGDMLLSKGVLRKQRPWDESILVPMLLRYPARYGKKRIDIHKPIGTPDLLPTLLGLSGIDIPRSIQGSDVSPGISDPAKYPVDGALIMLPVPFHEWQFMNGGREYRGIRTERYTYVRSLAGPWLLYDNEKDPYQENNLSTEPQYASIREQLDRQLGKILRKTNDEFLPADDYMKKWNYTYDGKDSLRPPAYWENVKRRAVKTK</sequence>
<organism evidence="5 6">
    <name type="scientific">Ravibacter arvi</name>
    <dbReference type="NCBI Taxonomy" id="2051041"/>
    <lineage>
        <taxon>Bacteria</taxon>
        <taxon>Pseudomonadati</taxon>
        <taxon>Bacteroidota</taxon>
        <taxon>Cytophagia</taxon>
        <taxon>Cytophagales</taxon>
        <taxon>Spirosomataceae</taxon>
        <taxon>Ravibacter</taxon>
    </lineage>
</organism>
<dbReference type="Gene3D" id="3.30.1120.10">
    <property type="match status" value="1"/>
</dbReference>
<dbReference type="Pfam" id="PF00884">
    <property type="entry name" value="Sulfatase"/>
    <property type="match status" value="1"/>
</dbReference>
<dbReference type="Proteomes" id="UP001501508">
    <property type="component" value="Unassembled WGS sequence"/>
</dbReference>
<name>A0ABP8M1E8_9BACT</name>
<dbReference type="PANTHER" id="PTHR45953">
    <property type="entry name" value="IDURONATE 2-SULFATASE"/>
    <property type="match status" value="1"/>
</dbReference>
<dbReference type="InterPro" id="IPR017850">
    <property type="entry name" value="Alkaline_phosphatase_core_sf"/>
</dbReference>
<dbReference type="PROSITE" id="PS00149">
    <property type="entry name" value="SULFATASE_2"/>
    <property type="match status" value="1"/>
</dbReference>
<evidence type="ECO:0000256" key="1">
    <source>
        <dbReference type="ARBA" id="ARBA00008779"/>
    </source>
</evidence>
<evidence type="ECO:0000259" key="4">
    <source>
        <dbReference type="Pfam" id="PF00884"/>
    </source>
</evidence>
<proteinExistence type="inferred from homology"/>
<keyword evidence="6" id="KW-1185">Reference proteome</keyword>
<dbReference type="Gene3D" id="3.40.720.10">
    <property type="entry name" value="Alkaline Phosphatase, subunit A"/>
    <property type="match status" value="1"/>
</dbReference>
<protein>
    <submittedName>
        <fullName evidence="5">Sulfatase</fullName>
    </submittedName>
</protein>
<dbReference type="InterPro" id="IPR000917">
    <property type="entry name" value="Sulfatase_N"/>
</dbReference>
<dbReference type="SUPFAM" id="SSF53649">
    <property type="entry name" value="Alkaline phosphatase-like"/>
    <property type="match status" value="1"/>
</dbReference>
<feature type="domain" description="Sulfatase N-terminal" evidence="4">
    <location>
        <begin position="31"/>
        <end position="349"/>
    </location>
</feature>
<comment type="caution">
    <text evidence="5">The sequence shown here is derived from an EMBL/GenBank/DDBJ whole genome shotgun (WGS) entry which is preliminary data.</text>
</comment>
<comment type="similarity">
    <text evidence="1">Belongs to the sulfatase family.</text>
</comment>
<evidence type="ECO:0000313" key="6">
    <source>
        <dbReference type="Proteomes" id="UP001501508"/>
    </source>
</evidence>
<dbReference type="RefSeq" id="WP_345029247.1">
    <property type="nucleotide sequence ID" value="NZ_BAABEY010000024.1"/>
</dbReference>
<dbReference type="PANTHER" id="PTHR45953:SF1">
    <property type="entry name" value="IDURONATE 2-SULFATASE"/>
    <property type="match status" value="1"/>
</dbReference>
<evidence type="ECO:0000256" key="3">
    <source>
        <dbReference type="ARBA" id="ARBA00022801"/>
    </source>
</evidence>
<evidence type="ECO:0000313" key="5">
    <source>
        <dbReference type="EMBL" id="GAA4440174.1"/>
    </source>
</evidence>
<dbReference type="InterPro" id="IPR024607">
    <property type="entry name" value="Sulfatase_CS"/>
</dbReference>
<reference evidence="6" key="1">
    <citation type="journal article" date="2019" name="Int. J. Syst. Evol. Microbiol.">
        <title>The Global Catalogue of Microorganisms (GCM) 10K type strain sequencing project: providing services to taxonomists for standard genome sequencing and annotation.</title>
        <authorList>
            <consortium name="The Broad Institute Genomics Platform"/>
            <consortium name="The Broad Institute Genome Sequencing Center for Infectious Disease"/>
            <person name="Wu L."/>
            <person name="Ma J."/>
        </authorList>
    </citation>
    <scope>NUCLEOTIDE SEQUENCE [LARGE SCALE GENOMIC DNA]</scope>
    <source>
        <strain evidence="6">JCM 31920</strain>
    </source>
</reference>
<keyword evidence="2" id="KW-0479">Metal-binding</keyword>